<dbReference type="SUPFAM" id="SSF55781">
    <property type="entry name" value="GAF domain-like"/>
    <property type="match status" value="1"/>
</dbReference>
<organism evidence="6 7">
    <name type="scientific">Lucifera butyrica</name>
    <dbReference type="NCBI Taxonomy" id="1351585"/>
    <lineage>
        <taxon>Bacteria</taxon>
        <taxon>Bacillati</taxon>
        <taxon>Bacillota</taxon>
        <taxon>Negativicutes</taxon>
        <taxon>Veillonellales</taxon>
        <taxon>Veillonellaceae</taxon>
        <taxon>Lucifera</taxon>
    </lineage>
</organism>
<dbReference type="InterPro" id="IPR050707">
    <property type="entry name" value="HTH_MetabolicPath_Reg"/>
</dbReference>
<dbReference type="Gene3D" id="3.30.450.40">
    <property type="match status" value="1"/>
</dbReference>
<sequence length="315" mass="36206">MNYNNILIKYSTLFLQERPNGSLSGRKVFYFSANSRSMCYFRNNPKSYTFRSHKIWQVYYMAGKLEVQVLHRAFDILELIGNCAEPVSLKQITDATGLPKSTVYRLLSNLENRNYVCCDNHGSYHLGFQLLMISQWAEREFEIKQLARNPLETLNEFTKETVHLAVLEKNRVLYVDTVESPHALRLVAKLGTTNFVHCTALGKVLLMKHSDEEILEILEQEGMERKTEYTLTTPADFLREMRAVRKRGYALDERECELDGRCVAAPIYDKTEKVVGAVSISGLASRFSLDFIEQEVVGKLLANTRHISRVLGYVK</sequence>
<feature type="domain" description="HTH iclR-type" evidence="4">
    <location>
        <begin position="67"/>
        <end position="128"/>
    </location>
</feature>
<evidence type="ECO:0000256" key="3">
    <source>
        <dbReference type="ARBA" id="ARBA00023163"/>
    </source>
</evidence>
<dbReference type="SUPFAM" id="SSF46785">
    <property type="entry name" value="Winged helix' DNA-binding domain"/>
    <property type="match status" value="1"/>
</dbReference>
<evidence type="ECO:0000313" key="7">
    <source>
        <dbReference type="Proteomes" id="UP000277811"/>
    </source>
</evidence>
<keyword evidence="3" id="KW-0804">Transcription</keyword>
<dbReference type="SMART" id="SM00346">
    <property type="entry name" value="HTH_ICLR"/>
    <property type="match status" value="1"/>
</dbReference>
<dbReference type="PANTHER" id="PTHR30136:SF35">
    <property type="entry name" value="HTH-TYPE TRANSCRIPTIONAL REGULATOR RV1719"/>
    <property type="match status" value="1"/>
</dbReference>
<evidence type="ECO:0000313" key="6">
    <source>
        <dbReference type="EMBL" id="VBB09680.1"/>
    </source>
</evidence>
<dbReference type="InterPro" id="IPR036390">
    <property type="entry name" value="WH_DNA-bd_sf"/>
</dbReference>
<dbReference type="InterPro" id="IPR005471">
    <property type="entry name" value="Tscrpt_reg_IclR_N"/>
</dbReference>
<gene>
    <name evidence="6" type="ORF">LUCI_4978</name>
</gene>
<dbReference type="Pfam" id="PF01614">
    <property type="entry name" value="IclR_C"/>
    <property type="match status" value="1"/>
</dbReference>
<dbReference type="EMBL" id="UPPP01000133">
    <property type="protein sequence ID" value="VBB09680.1"/>
    <property type="molecule type" value="Genomic_DNA"/>
</dbReference>
<feature type="domain" description="IclR-ED" evidence="5">
    <location>
        <begin position="129"/>
        <end position="313"/>
    </location>
</feature>
<keyword evidence="2" id="KW-0238">DNA-binding</keyword>
<dbReference type="AlphaFoldDB" id="A0A498RFU5"/>
<evidence type="ECO:0000259" key="5">
    <source>
        <dbReference type="PROSITE" id="PS51078"/>
    </source>
</evidence>
<dbReference type="Proteomes" id="UP000277811">
    <property type="component" value="Unassembled WGS sequence"/>
</dbReference>
<evidence type="ECO:0000256" key="1">
    <source>
        <dbReference type="ARBA" id="ARBA00023015"/>
    </source>
</evidence>
<dbReference type="InterPro" id="IPR036388">
    <property type="entry name" value="WH-like_DNA-bd_sf"/>
</dbReference>
<dbReference type="GO" id="GO:0045892">
    <property type="term" value="P:negative regulation of DNA-templated transcription"/>
    <property type="evidence" value="ECO:0007669"/>
    <property type="project" value="TreeGrafter"/>
</dbReference>
<evidence type="ECO:0000259" key="4">
    <source>
        <dbReference type="PROSITE" id="PS51077"/>
    </source>
</evidence>
<dbReference type="GO" id="GO:0003700">
    <property type="term" value="F:DNA-binding transcription factor activity"/>
    <property type="evidence" value="ECO:0007669"/>
    <property type="project" value="TreeGrafter"/>
</dbReference>
<dbReference type="PANTHER" id="PTHR30136">
    <property type="entry name" value="HELIX-TURN-HELIX TRANSCRIPTIONAL REGULATOR, ICLR FAMILY"/>
    <property type="match status" value="1"/>
</dbReference>
<dbReference type="PROSITE" id="PS51078">
    <property type="entry name" value="ICLR_ED"/>
    <property type="match status" value="1"/>
</dbReference>
<evidence type="ECO:0000256" key="2">
    <source>
        <dbReference type="ARBA" id="ARBA00023125"/>
    </source>
</evidence>
<name>A0A498RFU5_9FIRM</name>
<proteinExistence type="predicted"/>
<accession>A0A498RFU5</accession>
<dbReference type="InterPro" id="IPR029016">
    <property type="entry name" value="GAF-like_dom_sf"/>
</dbReference>
<keyword evidence="1" id="KW-0805">Transcription regulation</keyword>
<protein>
    <submittedName>
        <fullName evidence="6">Transcription regulator iclr n-terminal</fullName>
    </submittedName>
</protein>
<dbReference type="Gene3D" id="1.10.10.10">
    <property type="entry name" value="Winged helix-like DNA-binding domain superfamily/Winged helix DNA-binding domain"/>
    <property type="match status" value="1"/>
</dbReference>
<dbReference type="GO" id="GO:0003677">
    <property type="term" value="F:DNA binding"/>
    <property type="evidence" value="ECO:0007669"/>
    <property type="project" value="UniProtKB-KW"/>
</dbReference>
<dbReference type="InterPro" id="IPR014757">
    <property type="entry name" value="Tscrpt_reg_IclR_C"/>
</dbReference>
<reference evidence="6 7" key="1">
    <citation type="submission" date="2018-06" db="EMBL/GenBank/DDBJ databases">
        <authorList>
            <person name="Strepis N."/>
        </authorList>
    </citation>
    <scope>NUCLEOTIDE SEQUENCE [LARGE SCALE GENOMIC DNA]</scope>
    <source>
        <strain evidence="6">LUCI</strain>
    </source>
</reference>
<keyword evidence="7" id="KW-1185">Reference proteome</keyword>
<dbReference type="PROSITE" id="PS51077">
    <property type="entry name" value="HTH_ICLR"/>
    <property type="match status" value="1"/>
</dbReference>
<dbReference type="Pfam" id="PF09339">
    <property type="entry name" value="HTH_IclR"/>
    <property type="match status" value="1"/>
</dbReference>